<comment type="caution">
    <text evidence="21">The sequence shown here is derived from an EMBL/GenBank/DDBJ whole genome shotgun (WGS) entry which is preliminary data.</text>
</comment>
<dbReference type="InterPro" id="IPR000477">
    <property type="entry name" value="RT_dom"/>
</dbReference>
<proteinExistence type="predicted"/>
<dbReference type="GO" id="GO:0046872">
    <property type="term" value="F:metal ion binding"/>
    <property type="evidence" value="ECO:0007669"/>
    <property type="project" value="UniProtKB-KW"/>
</dbReference>
<dbReference type="Pfam" id="PF24626">
    <property type="entry name" value="SH3_Tf2-1"/>
    <property type="match status" value="1"/>
</dbReference>
<evidence type="ECO:0000256" key="16">
    <source>
        <dbReference type="ARBA" id="ARBA00023172"/>
    </source>
</evidence>
<dbReference type="PANTHER" id="PTHR37984">
    <property type="entry name" value="PROTEIN CBG26694"/>
    <property type="match status" value="1"/>
</dbReference>
<evidence type="ECO:0000259" key="20">
    <source>
        <dbReference type="PROSITE" id="PS50994"/>
    </source>
</evidence>
<dbReference type="OrthoDB" id="5152741at2759"/>
<keyword evidence="22" id="KW-1185">Reference proteome</keyword>
<keyword evidence="2" id="KW-0645">Protease</keyword>
<dbReference type="InterPro" id="IPR041588">
    <property type="entry name" value="Integrase_H2C2"/>
</dbReference>
<keyword evidence="10" id="KW-0460">Magnesium</keyword>
<dbReference type="GO" id="GO:0003677">
    <property type="term" value="F:DNA binding"/>
    <property type="evidence" value="ECO:0007669"/>
    <property type="project" value="UniProtKB-KW"/>
</dbReference>
<evidence type="ECO:0000256" key="4">
    <source>
        <dbReference type="ARBA" id="ARBA00022695"/>
    </source>
</evidence>
<dbReference type="GO" id="GO:0003964">
    <property type="term" value="F:RNA-directed DNA polymerase activity"/>
    <property type="evidence" value="ECO:0007669"/>
    <property type="project" value="UniProtKB-KW"/>
</dbReference>
<dbReference type="FunFam" id="3.30.420.10:FF:000032">
    <property type="entry name" value="Retrovirus-related Pol polyprotein from transposon 297-like Protein"/>
    <property type="match status" value="1"/>
</dbReference>
<evidence type="ECO:0008006" key="23">
    <source>
        <dbReference type="Google" id="ProtNLM"/>
    </source>
</evidence>
<dbReference type="SUPFAM" id="SSF53098">
    <property type="entry name" value="Ribonuclease H-like"/>
    <property type="match status" value="1"/>
</dbReference>
<evidence type="ECO:0000313" key="21">
    <source>
        <dbReference type="EMBL" id="RAL67389.1"/>
    </source>
</evidence>
<keyword evidence="11" id="KW-0694">RNA-binding</keyword>
<dbReference type="InterPro" id="IPR001584">
    <property type="entry name" value="Integrase_cat-core"/>
</dbReference>
<keyword evidence="12" id="KW-0229">DNA integration</keyword>
<dbReference type="Gene3D" id="3.30.70.270">
    <property type="match status" value="2"/>
</dbReference>
<dbReference type="PROSITE" id="PS50013">
    <property type="entry name" value="CHROMO_2"/>
    <property type="match status" value="1"/>
</dbReference>
<dbReference type="Pfam" id="PF17921">
    <property type="entry name" value="Integrase_H2C2"/>
    <property type="match status" value="1"/>
</dbReference>
<evidence type="ECO:0000256" key="1">
    <source>
        <dbReference type="ARBA" id="ARBA00011353"/>
    </source>
</evidence>
<dbReference type="InterPro" id="IPR041373">
    <property type="entry name" value="RT_RNaseH"/>
</dbReference>
<dbReference type="Gene3D" id="1.10.340.70">
    <property type="match status" value="1"/>
</dbReference>
<accession>A0A395J9K2</accession>
<dbReference type="GO" id="GO:0003723">
    <property type="term" value="F:RNA binding"/>
    <property type="evidence" value="ECO:0007669"/>
    <property type="project" value="UniProtKB-KW"/>
</dbReference>
<dbReference type="InterPro" id="IPR043128">
    <property type="entry name" value="Rev_trsase/Diguanyl_cyclase"/>
</dbReference>
<dbReference type="CDD" id="cd00024">
    <property type="entry name" value="CD_CSD"/>
    <property type="match status" value="1"/>
</dbReference>
<dbReference type="InterPro" id="IPR000953">
    <property type="entry name" value="Chromo/chromo_shadow_dom"/>
</dbReference>
<dbReference type="GO" id="GO:0003887">
    <property type="term" value="F:DNA-directed DNA polymerase activity"/>
    <property type="evidence" value="ECO:0007669"/>
    <property type="project" value="UniProtKB-KW"/>
</dbReference>
<name>A0A395J9K2_9HELO</name>
<dbReference type="Gene3D" id="3.30.420.10">
    <property type="entry name" value="Ribonuclease H-like superfamily/Ribonuclease H"/>
    <property type="match status" value="1"/>
</dbReference>
<dbReference type="FunFam" id="3.10.20.370:FF:000001">
    <property type="entry name" value="Retrovirus-related Pol polyprotein from transposon 17.6-like protein"/>
    <property type="match status" value="1"/>
</dbReference>
<dbReference type="Proteomes" id="UP000249056">
    <property type="component" value="Unassembled WGS sequence"/>
</dbReference>
<dbReference type="Gene3D" id="3.10.10.10">
    <property type="entry name" value="HIV Type 1 Reverse Transcriptase, subunit A, domain 1"/>
    <property type="match status" value="1"/>
</dbReference>
<evidence type="ECO:0000259" key="19">
    <source>
        <dbReference type="PROSITE" id="PS50878"/>
    </source>
</evidence>
<dbReference type="GO" id="GO:0006508">
    <property type="term" value="P:proteolysis"/>
    <property type="evidence" value="ECO:0007669"/>
    <property type="project" value="UniProtKB-KW"/>
</dbReference>
<dbReference type="GO" id="GO:0004190">
    <property type="term" value="F:aspartic-type endopeptidase activity"/>
    <property type="evidence" value="ECO:0007669"/>
    <property type="project" value="UniProtKB-KW"/>
</dbReference>
<dbReference type="GO" id="GO:0015074">
    <property type="term" value="P:DNA integration"/>
    <property type="evidence" value="ECO:0007669"/>
    <property type="project" value="UniProtKB-KW"/>
</dbReference>
<dbReference type="Gene3D" id="3.10.20.370">
    <property type="match status" value="1"/>
</dbReference>
<sequence>MVVAMLKRRNPEASGTNKRMKTEPQSGTRPVVTMMLHHGNSKWPIRVLLDSGSSVPVLSSDKAEQWKIDTYTRPVARTMTAFDASPVIGGGERFTPELAIQHDKHFSQVAFELSRLDDSCDAILPQWWLEEHPPNNFFDAAEAITFTSEQCLWRCAKLRVSSTTTQEESAEDRVPSEFREFLPIMSKEASLRLPDRQPWDHAIDLQENAIPPWGPLYAMSVKELATLKPWLEDMLSTGRIRPSSSKCSAPLMFVDKKDPTDPLRPVVDFRGLNRITVPVRYPIPLISELQAQLGTAKWFTKIDLKSGFFLVRIKEGDEWKTAFRCKYGLFEYCVMPMGLINAPATFQGMMNGIFRGLIDAGVLVYLDDVLIYAETIEEHDKLVKEVLTRLSKHNLAVAPKKCHWRVTSVEFLGFDIGPEGIKMSQDKVSCIMEWKPPKSLKECQQFIGFSNFYRRFIKDFSAIVKPLTDANKADKRNWTWTTEMAMAFEDLKKAFTNAPILIHFQPTEPAIVETDSSDYALGGVLSQKGKDQKWHPVAFHSRKLQPAEMNYEIHDKELLSIVDCLQKWRQYLEGAEHKIEIYSDHQNLAYFTTAKVLNRRQARWAEILSTYWFTINFRPGRLNEKADILSRLPQYRPEKGGRPAVLVSSARLCSIPTPNWTPDFIKKVKEAAKKDDDYQYQVRSPDKDVVLQEGLLYRKNRLWVPSELRKSVLESEHDTRVAGHMGMDKTMELVTRNFWWPKLEETVRQYVAGCLECQQNKNSRHATYGKLQPIELHYKPWHTVTMDFITDLPVSNGCDSIWVMVDPFTKMAHFVALKIEGKKTEDLIRIFARTYWRLHGVPTDIVSDRDSRFTAGLWKDFLKLVGIKSRMSTAFHPQTDGQTERINQILEIYLRAFVNYEMSNWEDLLATAEFAYNNSTTTSTGLTPFYANYGFHPAAHNPTVDPPRNPGSQVYSHWMTQVHEEAKEHLEKSRERMKAWADKRRMKAPEYEAGHWTKRMLGPFKIQKVISPTAVRLTLPKGWRIHNSFHVSLIEPYRAGNQVPPDPDQVLRKADPIEPEYYVQEIMDSIDTEGDVKYLVKWQGWPAKKHWTWEPYDQFDGEGAKAMVTAFHQRQPLKPVSKEALEVLAKTKTRAES</sequence>
<dbReference type="Gene3D" id="2.40.50.40">
    <property type="match status" value="1"/>
</dbReference>
<keyword evidence="3" id="KW-0808">Transferase</keyword>
<feature type="domain" description="Integrase catalytic" evidence="20">
    <location>
        <begin position="776"/>
        <end position="936"/>
    </location>
</feature>
<dbReference type="SUPFAM" id="SSF56672">
    <property type="entry name" value="DNA/RNA polymerases"/>
    <property type="match status" value="1"/>
</dbReference>
<dbReference type="SMART" id="SM00298">
    <property type="entry name" value="CHROMO"/>
    <property type="match status" value="1"/>
</dbReference>
<evidence type="ECO:0000256" key="9">
    <source>
        <dbReference type="ARBA" id="ARBA00022801"/>
    </source>
</evidence>
<keyword evidence="4" id="KW-0548">Nucleotidyltransferase</keyword>
<dbReference type="InterPro" id="IPR043502">
    <property type="entry name" value="DNA/RNA_pol_sf"/>
</dbReference>
<keyword evidence="6" id="KW-0479">Metal-binding</keyword>
<keyword evidence="9" id="KW-0378">Hydrolase</keyword>
<dbReference type="Pfam" id="PF17917">
    <property type="entry name" value="RT_RNaseH"/>
    <property type="match status" value="1"/>
</dbReference>
<dbReference type="FunFam" id="3.30.70.270:FF:000020">
    <property type="entry name" value="Transposon Tf2-6 polyprotein-like Protein"/>
    <property type="match status" value="1"/>
</dbReference>
<dbReference type="GO" id="GO:0005634">
    <property type="term" value="C:nucleus"/>
    <property type="evidence" value="ECO:0007669"/>
    <property type="project" value="UniProtKB-ARBA"/>
</dbReference>
<evidence type="ECO:0000256" key="12">
    <source>
        <dbReference type="ARBA" id="ARBA00022908"/>
    </source>
</evidence>
<evidence type="ECO:0000256" key="5">
    <source>
        <dbReference type="ARBA" id="ARBA00022722"/>
    </source>
</evidence>
<dbReference type="EMBL" id="QKRW01000003">
    <property type="protein sequence ID" value="RAL67389.1"/>
    <property type="molecule type" value="Genomic_DNA"/>
</dbReference>
<dbReference type="Pfam" id="PF00078">
    <property type="entry name" value="RVT_1"/>
    <property type="match status" value="1"/>
</dbReference>
<dbReference type="PANTHER" id="PTHR37984:SF5">
    <property type="entry name" value="PROTEIN NYNRIN-LIKE"/>
    <property type="match status" value="1"/>
</dbReference>
<dbReference type="InterPro" id="IPR056924">
    <property type="entry name" value="SH3_Tf2-1"/>
</dbReference>
<evidence type="ECO:0000256" key="8">
    <source>
        <dbReference type="ARBA" id="ARBA00022759"/>
    </source>
</evidence>
<keyword evidence="7" id="KW-0064">Aspartyl protease</keyword>
<evidence type="ECO:0000256" key="3">
    <source>
        <dbReference type="ARBA" id="ARBA00022679"/>
    </source>
</evidence>
<dbReference type="FunFam" id="1.10.340.70:FF:000001">
    <property type="entry name" value="Retrovirus-related Pol polyprotein from transposon gypsy-like Protein"/>
    <property type="match status" value="1"/>
</dbReference>
<dbReference type="CDD" id="cd09274">
    <property type="entry name" value="RNase_HI_RT_Ty3"/>
    <property type="match status" value="1"/>
</dbReference>
<dbReference type="CDD" id="cd01647">
    <property type="entry name" value="RT_LTR"/>
    <property type="match status" value="1"/>
</dbReference>
<feature type="region of interest" description="Disordered" evidence="17">
    <location>
        <begin position="1"/>
        <end position="27"/>
    </location>
</feature>
<feature type="domain" description="Chromo" evidence="18">
    <location>
        <begin position="1061"/>
        <end position="1123"/>
    </location>
</feature>
<dbReference type="GO" id="GO:0006338">
    <property type="term" value="P:chromatin remodeling"/>
    <property type="evidence" value="ECO:0007669"/>
    <property type="project" value="UniProtKB-ARBA"/>
</dbReference>
<evidence type="ECO:0000256" key="13">
    <source>
        <dbReference type="ARBA" id="ARBA00022918"/>
    </source>
</evidence>
<keyword evidence="14" id="KW-0239">DNA-directed DNA polymerase</keyword>
<evidence type="ECO:0000256" key="2">
    <source>
        <dbReference type="ARBA" id="ARBA00022670"/>
    </source>
</evidence>
<evidence type="ECO:0000256" key="11">
    <source>
        <dbReference type="ARBA" id="ARBA00022884"/>
    </source>
</evidence>
<organism evidence="21 22">
    <name type="scientific">Monilinia fructigena</name>
    <dbReference type="NCBI Taxonomy" id="38457"/>
    <lineage>
        <taxon>Eukaryota</taxon>
        <taxon>Fungi</taxon>
        <taxon>Dikarya</taxon>
        <taxon>Ascomycota</taxon>
        <taxon>Pezizomycotina</taxon>
        <taxon>Leotiomycetes</taxon>
        <taxon>Helotiales</taxon>
        <taxon>Sclerotiniaceae</taxon>
        <taxon>Monilinia</taxon>
    </lineage>
</organism>
<evidence type="ECO:0000256" key="15">
    <source>
        <dbReference type="ARBA" id="ARBA00023125"/>
    </source>
</evidence>
<dbReference type="SUPFAM" id="SSF54160">
    <property type="entry name" value="Chromo domain-like"/>
    <property type="match status" value="1"/>
</dbReference>
<keyword evidence="8" id="KW-0255">Endonuclease</keyword>
<dbReference type="CDD" id="cd00303">
    <property type="entry name" value="retropepsin_like"/>
    <property type="match status" value="1"/>
</dbReference>
<dbReference type="GO" id="GO:0006310">
    <property type="term" value="P:DNA recombination"/>
    <property type="evidence" value="ECO:0007669"/>
    <property type="project" value="UniProtKB-KW"/>
</dbReference>
<dbReference type="InterPro" id="IPR016197">
    <property type="entry name" value="Chromo-like_dom_sf"/>
</dbReference>
<dbReference type="InterPro" id="IPR023780">
    <property type="entry name" value="Chromo_domain"/>
</dbReference>
<evidence type="ECO:0000259" key="18">
    <source>
        <dbReference type="PROSITE" id="PS50013"/>
    </source>
</evidence>
<gene>
    <name evidence="21" type="ORF">DID88_008145</name>
</gene>
<dbReference type="AlphaFoldDB" id="A0A395J9K2"/>
<reference evidence="21 22" key="1">
    <citation type="submission" date="2018-06" db="EMBL/GenBank/DDBJ databases">
        <title>Genome Sequence of the Brown Rot Fungal Pathogen Monilinia fructigena.</title>
        <authorList>
            <person name="Landi L."/>
            <person name="De Miccolis Angelini R.M."/>
            <person name="Pollastro S."/>
            <person name="Abate D."/>
            <person name="Faretra F."/>
            <person name="Romanazzi G."/>
        </authorList>
    </citation>
    <scope>NUCLEOTIDE SEQUENCE [LARGE SCALE GENOMIC DNA]</scope>
    <source>
        <strain evidence="21 22">Mfrg269</strain>
    </source>
</reference>
<evidence type="ECO:0000256" key="7">
    <source>
        <dbReference type="ARBA" id="ARBA00022750"/>
    </source>
</evidence>
<protein>
    <recommendedName>
        <fullName evidence="23">Reverse transcriptase</fullName>
    </recommendedName>
</protein>
<evidence type="ECO:0000256" key="17">
    <source>
        <dbReference type="SAM" id="MobiDB-lite"/>
    </source>
</evidence>
<feature type="compositionally biased region" description="Polar residues" evidence="17">
    <location>
        <begin position="13"/>
        <end position="27"/>
    </location>
</feature>
<comment type="subunit">
    <text evidence="1">Component of the NuA4 histone acetyltransferase complex.</text>
</comment>
<evidence type="ECO:0000256" key="10">
    <source>
        <dbReference type="ARBA" id="ARBA00022842"/>
    </source>
</evidence>
<evidence type="ECO:0000256" key="14">
    <source>
        <dbReference type="ARBA" id="ARBA00022932"/>
    </source>
</evidence>
<keyword evidence="15" id="KW-0238">DNA-binding</keyword>
<feature type="domain" description="Reverse transcriptase" evidence="19">
    <location>
        <begin position="235"/>
        <end position="416"/>
    </location>
</feature>
<evidence type="ECO:0000313" key="22">
    <source>
        <dbReference type="Proteomes" id="UP000249056"/>
    </source>
</evidence>
<evidence type="ECO:0000256" key="6">
    <source>
        <dbReference type="ARBA" id="ARBA00022723"/>
    </source>
</evidence>
<dbReference type="InterPro" id="IPR012337">
    <property type="entry name" value="RNaseH-like_sf"/>
</dbReference>
<dbReference type="InterPro" id="IPR050951">
    <property type="entry name" value="Retrovirus_Pol_polyprotein"/>
</dbReference>
<keyword evidence="16" id="KW-0233">DNA recombination</keyword>
<keyword evidence="13" id="KW-0695">RNA-directed DNA polymerase</keyword>
<dbReference type="InterPro" id="IPR036397">
    <property type="entry name" value="RNaseH_sf"/>
</dbReference>
<dbReference type="GO" id="GO:0004519">
    <property type="term" value="F:endonuclease activity"/>
    <property type="evidence" value="ECO:0007669"/>
    <property type="project" value="UniProtKB-KW"/>
</dbReference>
<keyword evidence="5" id="KW-0540">Nuclease</keyword>
<dbReference type="PROSITE" id="PS50878">
    <property type="entry name" value="RT_POL"/>
    <property type="match status" value="1"/>
</dbReference>
<dbReference type="PROSITE" id="PS50994">
    <property type="entry name" value="INTEGRASE"/>
    <property type="match status" value="1"/>
</dbReference>
<dbReference type="Pfam" id="PF00385">
    <property type="entry name" value="Chromo"/>
    <property type="match status" value="1"/>
</dbReference>